<sequence length="479" mass="54763">MVATNTHFSYSPLDTSQRQFRLVRLLPGGSENKVKAELASFSLDAEVSYIALSYRWGAPTPLYKIQLNGQPFDIQPNLHEFLQYVRVDKSTDWYFIDAICINQNDAAERSSQVRLMGKVYSSAHSVTAWLSDATDRKFRRRMDTFIDTYGTDEKIQASREAFENEIVAIVWSCIYWTRLWIIQELVLAKRIVVQLEHYRLTWVALVSGMRSFFAREVGDPTLWMTNEWYPLSNSNRNARVMLGIMEIRRQRAAVLLPHAMIMFGQQGSAVLHDKAFALLGIAISSMQVDYDAPISQIYIRVLIEGIRQIEIQARQPYTATDMLRKVVWMSVISATTAFGWTTSNETVCLIVQEVTSRDDLRVIRSLGFGASAVSRWKYPKGLGFVYDAMDQLARTPWYSDYIDKKLQRKLERLSEQSERMHLPGCVDDARTVAEWIALIDGVRRQVETDVASPGYAAKVRSALVLNDNHSALVEPDKVE</sequence>
<dbReference type="InterPro" id="IPR052895">
    <property type="entry name" value="HetReg/Transcr_Mod"/>
</dbReference>
<comment type="caution">
    <text evidence="2">The sequence shown here is derived from an EMBL/GenBank/DDBJ whole genome shotgun (WGS) entry which is preliminary data.</text>
</comment>
<dbReference type="PANTHER" id="PTHR24148">
    <property type="entry name" value="ANKYRIN REPEAT DOMAIN-CONTAINING PROTEIN 39 HOMOLOG-RELATED"/>
    <property type="match status" value="1"/>
</dbReference>
<keyword evidence="3" id="KW-1185">Reference proteome</keyword>
<evidence type="ECO:0000313" key="3">
    <source>
        <dbReference type="Proteomes" id="UP001274830"/>
    </source>
</evidence>
<proteinExistence type="predicted"/>
<evidence type="ECO:0000259" key="1">
    <source>
        <dbReference type="Pfam" id="PF06985"/>
    </source>
</evidence>
<reference evidence="2" key="1">
    <citation type="submission" date="2023-07" db="EMBL/GenBank/DDBJ databases">
        <title>Black Yeasts Isolated from many extreme environments.</title>
        <authorList>
            <person name="Coleine C."/>
            <person name="Stajich J.E."/>
            <person name="Selbmann L."/>
        </authorList>
    </citation>
    <scope>NUCLEOTIDE SEQUENCE</scope>
    <source>
        <strain evidence="2">CCFEE 5485</strain>
    </source>
</reference>
<name>A0AAE0WQY9_9PEZI</name>
<evidence type="ECO:0000313" key="2">
    <source>
        <dbReference type="EMBL" id="KAK3676179.1"/>
    </source>
</evidence>
<accession>A0AAE0WQY9</accession>
<protein>
    <recommendedName>
        <fullName evidence="1">Heterokaryon incompatibility domain-containing protein</fullName>
    </recommendedName>
</protein>
<gene>
    <name evidence="2" type="ORF">LTR78_003929</name>
</gene>
<dbReference type="Pfam" id="PF06985">
    <property type="entry name" value="HET"/>
    <property type="match status" value="1"/>
</dbReference>
<dbReference type="EMBL" id="JAUTXT010000011">
    <property type="protein sequence ID" value="KAK3676179.1"/>
    <property type="molecule type" value="Genomic_DNA"/>
</dbReference>
<dbReference type="InterPro" id="IPR010730">
    <property type="entry name" value="HET"/>
</dbReference>
<dbReference type="AlphaFoldDB" id="A0AAE0WQY9"/>
<feature type="domain" description="Heterokaryon incompatibility" evidence="1">
    <location>
        <begin position="49"/>
        <end position="184"/>
    </location>
</feature>
<organism evidence="2 3">
    <name type="scientific">Recurvomyces mirabilis</name>
    <dbReference type="NCBI Taxonomy" id="574656"/>
    <lineage>
        <taxon>Eukaryota</taxon>
        <taxon>Fungi</taxon>
        <taxon>Dikarya</taxon>
        <taxon>Ascomycota</taxon>
        <taxon>Pezizomycotina</taxon>
        <taxon>Dothideomycetes</taxon>
        <taxon>Dothideomycetidae</taxon>
        <taxon>Mycosphaerellales</taxon>
        <taxon>Teratosphaeriaceae</taxon>
        <taxon>Recurvomyces</taxon>
    </lineage>
</organism>
<dbReference type="PANTHER" id="PTHR24148:SF73">
    <property type="entry name" value="HET DOMAIN PROTEIN (AFU_ORTHOLOGUE AFUA_8G01020)"/>
    <property type="match status" value="1"/>
</dbReference>
<dbReference type="Proteomes" id="UP001274830">
    <property type="component" value="Unassembled WGS sequence"/>
</dbReference>